<dbReference type="InterPro" id="IPR003607">
    <property type="entry name" value="HD/PDEase_dom"/>
</dbReference>
<dbReference type="SMART" id="SM00471">
    <property type="entry name" value="HDc"/>
    <property type="match status" value="1"/>
</dbReference>
<dbReference type="SMART" id="SM00267">
    <property type="entry name" value="GGDEF"/>
    <property type="match status" value="1"/>
</dbReference>
<dbReference type="Pfam" id="PF13487">
    <property type="entry name" value="HD_5"/>
    <property type="match status" value="1"/>
</dbReference>
<proteinExistence type="predicted"/>
<protein>
    <submittedName>
        <fullName evidence="4">Diguanylate cyclase</fullName>
    </submittedName>
</protein>
<dbReference type="SUPFAM" id="SSF55073">
    <property type="entry name" value="Nucleotide cyclase"/>
    <property type="match status" value="1"/>
</dbReference>
<feature type="domain" description="HD-GYP" evidence="3">
    <location>
        <begin position="398"/>
        <end position="589"/>
    </location>
</feature>
<dbReference type="PROSITE" id="PS50113">
    <property type="entry name" value="PAC"/>
    <property type="match status" value="1"/>
</dbReference>
<dbReference type="Gene3D" id="3.30.450.20">
    <property type="entry name" value="PAS domain"/>
    <property type="match status" value="2"/>
</dbReference>
<reference evidence="4" key="1">
    <citation type="submission" date="2019-04" db="EMBL/GenBank/DDBJ databases">
        <title>Evolution of Biomass-Degrading Anaerobic Consortia Revealed by Metagenomics.</title>
        <authorList>
            <person name="Peng X."/>
        </authorList>
    </citation>
    <scope>NUCLEOTIDE SEQUENCE</scope>
    <source>
        <strain evidence="4">SIG254</strain>
    </source>
</reference>
<dbReference type="InterPro" id="IPR037522">
    <property type="entry name" value="HD_GYP_dom"/>
</dbReference>
<evidence type="ECO:0000313" key="5">
    <source>
        <dbReference type="Proteomes" id="UP000768462"/>
    </source>
</evidence>
<dbReference type="Pfam" id="PF08448">
    <property type="entry name" value="PAS_4"/>
    <property type="match status" value="1"/>
</dbReference>
<evidence type="ECO:0000313" key="4">
    <source>
        <dbReference type="EMBL" id="MBE6061571.1"/>
    </source>
</evidence>
<evidence type="ECO:0000259" key="1">
    <source>
        <dbReference type="PROSITE" id="PS50113"/>
    </source>
</evidence>
<dbReference type="Proteomes" id="UP000768462">
    <property type="component" value="Unassembled WGS sequence"/>
</dbReference>
<comment type="caution">
    <text evidence="4">The sequence shown here is derived from an EMBL/GenBank/DDBJ whole genome shotgun (WGS) entry which is preliminary data.</text>
</comment>
<dbReference type="CDD" id="cd01949">
    <property type="entry name" value="GGDEF"/>
    <property type="match status" value="1"/>
</dbReference>
<dbReference type="AlphaFoldDB" id="A0A927ZN48"/>
<dbReference type="SMART" id="SM00091">
    <property type="entry name" value="PAS"/>
    <property type="match status" value="2"/>
</dbReference>
<dbReference type="SUPFAM" id="SSF109604">
    <property type="entry name" value="HD-domain/PDEase-like"/>
    <property type="match status" value="1"/>
</dbReference>
<accession>A0A927ZN48</accession>
<dbReference type="Gene3D" id="1.10.3210.10">
    <property type="entry name" value="Hypothetical protein af1432"/>
    <property type="match status" value="1"/>
</dbReference>
<gene>
    <name evidence="4" type="ORF">E7215_15615</name>
</gene>
<dbReference type="EMBL" id="SVCM01000183">
    <property type="protein sequence ID" value="MBE6061571.1"/>
    <property type="molecule type" value="Genomic_DNA"/>
</dbReference>
<dbReference type="PROSITE" id="PS50887">
    <property type="entry name" value="GGDEF"/>
    <property type="match status" value="1"/>
</dbReference>
<dbReference type="Pfam" id="PF13426">
    <property type="entry name" value="PAS_9"/>
    <property type="match status" value="1"/>
</dbReference>
<dbReference type="PROSITE" id="PS51832">
    <property type="entry name" value="HD_GYP"/>
    <property type="match status" value="1"/>
</dbReference>
<feature type="domain" description="GGDEF" evidence="2">
    <location>
        <begin position="277"/>
        <end position="406"/>
    </location>
</feature>
<dbReference type="InterPro" id="IPR013656">
    <property type="entry name" value="PAS_4"/>
</dbReference>
<sequence length="589" mass="67740">MGLAELYLQNMPWSAWIADKDKKIIFINKAFERKYNLNLEDVKGKNYEEIFPDEVVSVYNKKAKESLKKLQIDAYDKTTREIKEECYAFPITDEEGQTNAIGGIIVNVEDEKRREMELQNQKSILRTIIDALPEAIFYKDKDSRFIGCNKNFSDYYKQFGVDDVIGKSDLEIYPDKEVAENFIKIDKEIMKSKQAKYIEGMTLDSSGNRVIEESFKAPVINEDGEVWGVVGLARNITNQKNLEDRLRYLSYNDALTGIYNRTYFEEKIRELNNEQHLPLGIIMGDVNGLKLVNDSLGHLEGDKLLKSIAGVLNKACGDKGFVFRWGGDEFMILLPNCNEYSCERMVEKIRSECKKDDYSYIELSIALGEVVKHSLEEDIDKCIKEVEERVYRQKLLEHNSVRSSMMNSLKKSLEAKNMETEEHTERVESYALEIGKRYGFKSSQMDELMIIARLHDIGKIAIEEDILLKPGPLTTNEFEVMKTHAEKGFRIINASSEIINVAKCVLTHHEKWDGSGYPLGIAGEEIPLMARIIAIADAYDVMTHDRVYRKAMNKEEAIKELKRCAGTQFDPELVELFLKCLDNNEEKND</sequence>
<dbReference type="InterPro" id="IPR029787">
    <property type="entry name" value="Nucleotide_cyclase"/>
</dbReference>
<evidence type="ECO:0000259" key="3">
    <source>
        <dbReference type="PROSITE" id="PS51832"/>
    </source>
</evidence>
<dbReference type="Gene3D" id="3.30.70.270">
    <property type="match status" value="1"/>
</dbReference>
<dbReference type="InterPro" id="IPR000014">
    <property type="entry name" value="PAS"/>
</dbReference>
<feature type="domain" description="PAC" evidence="1">
    <location>
        <begin position="196"/>
        <end position="248"/>
    </location>
</feature>
<dbReference type="InterPro" id="IPR000160">
    <property type="entry name" value="GGDEF_dom"/>
</dbReference>
<dbReference type="InterPro" id="IPR052020">
    <property type="entry name" value="Cyclic_di-GMP/3'3'-cGAMP_PDE"/>
</dbReference>
<dbReference type="Pfam" id="PF00990">
    <property type="entry name" value="GGDEF"/>
    <property type="match status" value="1"/>
</dbReference>
<name>A0A927ZN48_9CLOT</name>
<evidence type="ECO:0000259" key="2">
    <source>
        <dbReference type="PROSITE" id="PS50887"/>
    </source>
</evidence>
<dbReference type="PANTHER" id="PTHR45228:SF1">
    <property type="entry name" value="CYCLIC DI-GMP PHOSPHODIESTERASE TM_0186"/>
    <property type="match status" value="1"/>
</dbReference>
<dbReference type="NCBIfam" id="TIGR00254">
    <property type="entry name" value="GGDEF"/>
    <property type="match status" value="1"/>
</dbReference>
<dbReference type="InterPro" id="IPR035965">
    <property type="entry name" value="PAS-like_dom_sf"/>
</dbReference>
<dbReference type="PANTHER" id="PTHR45228">
    <property type="entry name" value="CYCLIC DI-GMP PHOSPHODIESTERASE TM_0186-RELATED"/>
    <property type="match status" value="1"/>
</dbReference>
<dbReference type="CDD" id="cd00077">
    <property type="entry name" value="HDc"/>
    <property type="match status" value="1"/>
</dbReference>
<dbReference type="InterPro" id="IPR000700">
    <property type="entry name" value="PAS-assoc_C"/>
</dbReference>
<organism evidence="4 5">
    <name type="scientific">Clostridium sulfidigenes</name>
    <dbReference type="NCBI Taxonomy" id="318464"/>
    <lineage>
        <taxon>Bacteria</taxon>
        <taxon>Bacillati</taxon>
        <taxon>Bacillota</taxon>
        <taxon>Clostridia</taxon>
        <taxon>Eubacteriales</taxon>
        <taxon>Clostridiaceae</taxon>
        <taxon>Clostridium</taxon>
    </lineage>
</organism>
<dbReference type="CDD" id="cd00130">
    <property type="entry name" value="PAS"/>
    <property type="match status" value="1"/>
</dbReference>
<dbReference type="NCBIfam" id="TIGR00229">
    <property type="entry name" value="sensory_box"/>
    <property type="match status" value="2"/>
</dbReference>
<dbReference type="SUPFAM" id="SSF55785">
    <property type="entry name" value="PYP-like sensor domain (PAS domain)"/>
    <property type="match status" value="2"/>
</dbReference>
<dbReference type="InterPro" id="IPR043128">
    <property type="entry name" value="Rev_trsase/Diguanyl_cyclase"/>
</dbReference>